<comment type="caution">
    <text evidence="2">The sequence shown here is derived from an EMBL/GenBank/DDBJ whole genome shotgun (WGS) entry which is preliminary data.</text>
</comment>
<evidence type="ECO:0000313" key="3">
    <source>
        <dbReference type="Proteomes" id="UP001156702"/>
    </source>
</evidence>
<proteinExistence type="predicted"/>
<reference evidence="3" key="1">
    <citation type="journal article" date="2019" name="Int. J. Syst. Evol. Microbiol.">
        <title>The Global Catalogue of Microorganisms (GCM) 10K type strain sequencing project: providing services to taxonomists for standard genome sequencing and annotation.</title>
        <authorList>
            <consortium name="The Broad Institute Genomics Platform"/>
            <consortium name="The Broad Institute Genome Sequencing Center for Infectious Disease"/>
            <person name="Wu L."/>
            <person name="Ma J."/>
        </authorList>
    </citation>
    <scope>NUCLEOTIDE SEQUENCE [LARGE SCALE GENOMIC DNA]</scope>
    <source>
        <strain evidence="3">NBRC 102122</strain>
    </source>
</reference>
<dbReference type="Proteomes" id="UP001156702">
    <property type="component" value="Unassembled WGS sequence"/>
</dbReference>
<evidence type="ECO:0000313" key="2">
    <source>
        <dbReference type="EMBL" id="GLR55181.1"/>
    </source>
</evidence>
<feature type="compositionally biased region" description="Basic and acidic residues" evidence="1">
    <location>
        <begin position="1"/>
        <end position="16"/>
    </location>
</feature>
<evidence type="ECO:0000256" key="1">
    <source>
        <dbReference type="SAM" id="MobiDB-lite"/>
    </source>
</evidence>
<sequence>MEDAQRCGRPPRDKLGAKGLLGRPRENPLRDEWHQKGRASGARSAGGAETLGMLPEGARRGRLDAQQGKPDRP</sequence>
<protein>
    <submittedName>
        <fullName evidence="2">Uncharacterized protein</fullName>
    </submittedName>
</protein>
<feature type="region of interest" description="Disordered" evidence="1">
    <location>
        <begin position="1"/>
        <end position="73"/>
    </location>
</feature>
<name>A0ABQ5ZVR7_9HYPH</name>
<feature type="compositionally biased region" description="Basic and acidic residues" evidence="1">
    <location>
        <begin position="23"/>
        <end position="35"/>
    </location>
</feature>
<feature type="compositionally biased region" description="Basic and acidic residues" evidence="1">
    <location>
        <begin position="57"/>
        <end position="73"/>
    </location>
</feature>
<dbReference type="EMBL" id="BSOP01000071">
    <property type="protein sequence ID" value="GLR55181.1"/>
    <property type="molecule type" value="Genomic_DNA"/>
</dbReference>
<gene>
    <name evidence="2" type="ORF">GCM10007923_64030</name>
</gene>
<keyword evidence="3" id="KW-1185">Reference proteome</keyword>
<organism evidence="2 3">
    <name type="scientific">Shinella yambaruensis</name>
    <dbReference type="NCBI Taxonomy" id="415996"/>
    <lineage>
        <taxon>Bacteria</taxon>
        <taxon>Pseudomonadati</taxon>
        <taxon>Pseudomonadota</taxon>
        <taxon>Alphaproteobacteria</taxon>
        <taxon>Hyphomicrobiales</taxon>
        <taxon>Rhizobiaceae</taxon>
        <taxon>Shinella</taxon>
    </lineage>
</organism>
<feature type="compositionally biased region" description="Low complexity" evidence="1">
    <location>
        <begin position="38"/>
        <end position="48"/>
    </location>
</feature>
<accession>A0ABQ5ZVR7</accession>